<dbReference type="GO" id="GO:0009073">
    <property type="term" value="P:aromatic amino acid family biosynthetic process"/>
    <property type="evidence" value="ECO:0007669"/>
    <property type="project" value="InterPro"/>
</dbReference>
<dbReference type="NCBIfam" id="NF009239">
    <property type="entry name" value="PRK12595.1"/>
    <property type="match status" value="1"/>
</dbReference>
<dbReference type="HOGENOM" id="CLU_062599_0_0_0"/>
<dbReference type="GO" id="GO:0003849">
    <property type="term" value="F:3-deoxy-7-phosphoheptulonate synthase activity"/>
    <property type="evidence" value="ECO:0007669"/>
    <property type="project" value="UniProtKB-EC"/>
</dbReference>
<evidence type="ECO:0000259" key="2">
    <source>
        <dbReference type="Pfam" id="PF00793"/>
    </source>
</evidence>
<gene>
    <name evidence="4" type="ORF">Theba_1825</name>
</gene>
<name>I2F6C3_9BACT</name>
<dbReference type="KEGG" id="mpg:Theba_1825"/>
<evidence type="ECO:0000259" key="3">
    <source>
        <dbReference type="Pfam" id="PF18152"/>
    </source>
</evidence>
<proteinExistence type="predicted"/>
<dbReference type="NCBIfam" id="TIGR01361">
    <property type="entry name" value="DAHP_synth_Bsub"/>
    <property type="match status" value="1"/>
</dbReference>
<evidence type="ECO:0000256" key="1">
    <source>
        <dbReference type="ARBA" id="ARBA00022679"/>
    </source>
</evidence>
<reference evidence="4 5" key="1">
    <citation type="journal article" date="2012" name="Genome Biol. Evol.">
        <title>Genome Sequence of the Mesophilic Thermotogales Bacterium Mesotoga prima MesG1.Ag.4.2 Reveals the Largest Thermotogales Genome To Date.</title>
        <authorList>
            <person name="Zhaxybayeva O."/>
            <person name="Swithers K.S."/>
            <person name="Foght J."/>
            <person name="Green A.G."/>
            <person name="Bruce D."/>
            <person name="Detter C."/>
            <person name="Han S."/>
            <person name="Teshima H."/>
            <person name="Han J."/>
            <person name="Woyke T."/>
            <person name="Pitluck S."/>
            <person name="Nolan M."/>
            <person name="Ivanova N."/>
            <person name="Pati A."/>
            <person name="Land M.L."/>
            <person name="Dlutek M."/>
            <person name="Doolittle W.F."/>
            <person name="Noll K.M."/>
            <person name="Nesbo C.L."/>
        </authorList>
    </citation>
    <scope>NUCLEOTIDE SEQUENCE [LARGE SCALE GENOMIC DNA]</scope>
    <source>
        <strain evidence="5">mesG1.Ag.4.2</strain>
    </source>
</reference>
<dbReference type="InterPro" id="IPR052899">
    <property type="entry name" value="Class-I_DAHP_synthase"/>
</dbReference>
<dbReference type="InterPro" id="IPR013785">
    <property type="entry name" value="Aldolase_TIM"/>
</dbReference>
<dbReference type="InterPro" id="IPR041071">
    <property type="entry name" value="DAHP_snth_FXD"/>
</dbReference>
<dbReference type="Proteomes" id="UP000002881">
    <property type="component" value="Chromosome"/>
</dbReference>
<feature type="domain" description="DAHP synthase ferredoxin-like" evidence="3">
    <location>
        <begin position="21"/>
        <end position="87"/>
    </location>
</feature>
<keyword evidence="1 4" id="KW-0808">Transferase</keyword>
<dbReference type="InterPro" id="IPR006268">
    <property type="entry name" value="DAHP_syn_2"/>
</dbReference>
<protein>
    <submittedName>
        <fullName evidence="4">3-deoxy-D-arabinoheptulosonate-7-phosphate synthase</fullName>
        <ecNumber evidence="4">2.5.1.54</ecNumber>
    </submittedName>
</protein>
<dbReference type="Gene3D" id="3.30.70.1140">
    <property type="entry name" value="Phospho-2-dehydro-3-deoxyheptonate aldolase, domain 1"/>
    <property type="match status" value="1"/>
</dbReference>
<dbReference type="Gene3D" id="3.20.20.70">
    <property type="entry name" value="Aldolase class I"/>
    <property type="match status" value="1"/>
</dbReference>
<evidence type="ECO:0000313" key="5">
    <source>
        <dbReference type="Proteomes" id="UP000002881"/>
    </source>
</evidence>
<keyword evidence="5" id="KW-1185">Reference proteome</keyword>
<dbReference type="PANTHER" id="PTHR43018">
    <property type="entry name" value="PHOSPHO-2-DEHYDRO-3-DEOXYHEPTONATE ALDOLASE"/>
    <property type="match status" value="1"/>
</dbReference>
<organism evidence="4 5">
    <name type="scientific">Mesotoga prima MesG1.Ag.4.2</name>
    <dbReference type="NCBI Taxonomy" id="660470"/>
    <lineage>
        <taxon>Bacteria</taxon>
        <taxon>Thermotogati</taxon>
        <taxon>Thermotogota</taxon>
        <taxon>Thermotogae</taxon>
        <taxon>Kosmotogales</taxon>
        <taxon>Kosmotogaceae</taxon>
        <taxon>Mesotoga</taxon>
    </lineage>
</organism>
<dbReference type="SUPFAM" id="SSF51569">
    <property type="entry name" value="Aldolase"/>
    <property type="match status" value="1"/>
</dbReference>
<dbReference type="Pfam" id="PF00793">
    <property type="entry name" value="DAHP_synth_1"/>
    <property type="match status" value="1"/>
</dbReference>
<accession>I2F6C3</accession>
<dbReference type="EC" id="2.5.1.54" evidence="4"/>
<evidence type="ECO:0000313" key="4">
    <source>
        <dbReference type="EMBL" id="AFK07476.1"/>
    </source>
</evidence>
<dbReference type="PANTHER" id="PTHR43018:SF2">
    <property type="entry name" value="PHOSPHO-2-DEHYDRO-3-DEOXYHEPTONATE ALDOLASE"/>
    <property type="match status" value="1"/>
</dbReference>
<feature type="domain" description="DAHP synthetase I/KDSA" evidence="2">
    <location>
        <begin position="107"/>
        <end position="352"/>
    </location>
</feature>
<dbReference type="AlphaFoldDB" id="I2F6C3"/>
<dbReference type="STRING" id="660470.Theba_1825"/>
<dbReference type="Pfam" id="PF18152">
    <property type="entry name" value="DAHP_snth_FXD"/>
    <property type="match status" value="1"/>
</dbReference>
<dbReference type="eggNOG" id="COG2876">
    <property type="taxonomic scope" value="Bacteria"/>
</dbReference>
<dbReference type="GO" id="GO:0016832">
    <property type="term" value="F:aldehyde-lyase activity"/>
    <property type="evidence" value="ECO:0007669"/>
    <property type="project" value="InterPro"/>
</dbReference>
<dbReference type="InterPro" id="IPR006218">
    <property type="entry name" value="DAHP1/KDSA"/>
</dbReference>
<sequence length="358" mass="39344">MKGSPIRRPFSFSTGMRGGEMVVVLKRGTGEEEIKQVESLSESLNLSCHVSRGLERVVIGVIGDDRYMSVERFEALECVEQVVRVLKPFKLVSREFHSEDISVEIGDLSVGEGKFIVMAGPCAIEDRPMMEESAAFLSEMGVRVIRGGAFKPRTSPYSFQGLGEIGLRYLREAADHYGLKTVTEVTGEGTLEAVSEMSDILQIGARNSQNFQLIQKVAEKRKPILLKKGFMNTVEELLLSAEYIASRGNMSIILCERGIRTFETATRNTLDISAVPLIKLQSPLPVIVDPSHASGRRDLIIPLSRAALAVGANGIEVEVHPRPEKALSDSKQSLSFGEFEKLMNSLEQLADATELSLT</sequence>
<dbReference type="NCBIfam" id="NF006421">
    <property type="entry name" value="PRK08673.1"/>
    <property type="match status" value="1"/>
</dbReference>
<dbReference type="EMBL" id="CP003532">
    <property type="protein sequence ID" value="AFK07476.1"/>
    <property type="molecule type" value="Genomic_DNA"/>
</dbReference>